<evidence type="ECO:0000256" key="6">
    <source>
        <dbReference type="PROSITE-ProRule" id="PRU00169"/>
    </source>
</evidence>
<dbReference type="GO" id="GO:0005829">
    <property type="term" value="C:cytosol"/>
    <property type="evidence" value="ECO:0007669"/>
    <property type="project" value="TreeGrafter"/>
</dbReference>
<dbReference type="AlphaFoldDB" id="A0A8J7M6T3"/>
<dbReference type="PROSITE" id="PS51755">
    <property type="entry name" value="OMPR_PHOB"/>
    <property type="match status" value="1"/>
</dbReference>
<dbReference type="GO" id="GO:0000976">
    <property type="term" value="F:transcription cis-regulatory region binding"/>
    <property type="evidence" value="ECO:0007669"/>
    <property type="project" value="TreeGrafter"/>
</dbReference>
<dbReference type="SMART" id="SM00862">
    <property type="entry name" value="Trans_reg_C"/>
    <property type="match status" value="1"/>
</dbReference>
<evidence type="ECO:0000256" key="2">
    <source>
        <dbReference type="ARBA" id="ARBA00023012"/>
    </source>
</evidence>
<evidence type="ECO:0000256" key="3">
    <source>
        <dbReference type="ARBA" id="ARBA00023015"/>
    </source>
</evidence>
<dbReference type="GO" id="GO:0032993">
    <property type="term" value="C:protein-DNA complex"/>
    <property type="evidence" value="ECO:0007669"/>
    <property type="project" value="TreeGrafter"/>
</dbReference>
<dbReference type="Pfam" id="PF00486">
    <property type="entry name" value="Trans_reg_C"/>
    <property type="match status" value="1"/>
</dbReference>
<dbReference type="Gene3D" id="6.10.250.690">
    <property type="match status" value="1"/>
</dbReference>
<name>A0A8J7M6T3_9RHOB</name>
<dbReference type="PANTHER" id="PTHR48111:SF67">
    <property type="entry name" value="TRANSCRIPTIONAL REGULATORY PROTEIN TCTD"/>
    <property type="match status" value="1"/>
</dbReference>
<dbReference type="InterPro" id="IPR001867">
    <property type="entry name" value="OmpR/PhoB-type_DNA-bd"/>
</dbReference>
<evidence type="ECO:0000256" key="1">
    <source>
        <dbReference type="ARBA" id="ARBA00022553"/>
    </source>
</evidence>
<feature type="domain" description="Response regulatory" evidence="8">
    <location>
        <begin position="2"/>
        <end position="116"/>
    </location>
</feature>
<keyword evidence="11" id="KW-1185">Reference proteome</keyword>
<dbReference type="SMART" id="SM00448">
    <property type="entry name" value="REC"/>
    <property type="match status" value="1"/>
</dbReference>
<evidence type="ECO:0000256" key="4">
    <source>
        <dbReference type="ARBA" id="ARBA00023125"/>
    </source>
</evidence>
<comment type="caution">
    <text evidence="10">The sequence shown here is derived from an EMBL/GenBank/DDBJ whole genome shotgun (WGS) entry which is preliminary data.</text>
</comment>
<feature type="domain" description="OmpR/PhoB-type" evidence="9">
    <location>
        <begin position="124"/>
        <end position="220"/>
    </location>
</feature>
<dbReference type="InterPro" id="IPR039420">
    <property type="entry name" value="WalR-like"/>
</dbReference>
<keyword evidence="5" id="KW-0804">Transcription</keyword>
<dbReference type="SUPFAM" id="SSF52172">
    <property type="entry name" value="CheY-like"/>
    <property type="match status" value="1"/>
</dbReference>
<gene>
    <name evidence="10" type="ORF">H0I76_10250</name>
</gene>
<keyword evidence="2" id="KW-0902">Two-component regulatory system</keyword>
<proteinExistence type="predicted"/>
<reference evidence="10" key="1">
    <citation type="submission" date="2020-12" db="EMBL/GenBank/DDBJ databases">
        <title>Bacterial taxonomy.</title>
        <authorList>
            <person name="Pan X."/>
        </authorList>
    </citation>
    <scope>NUCLEOTIDE SEQUENCE</scope>
    <source>
        <strain evidence="10">M0105</strain>
    </source>
</reference>
<dbReference type="RefSeq" id="WP_200609779.1">
    <property type="nucleotide sequence ID" value="NZ_JAEHHL010000006.1"/>
</dbReference>
<dbReference type="GO" id="GO:0000156">
    <property type="term" value="F:phosphorelay response regulator activity"/>
    <property type="evidence" value="ECO:0007669"/>
    <property type="project" value="TreeGrafter"/>
</dbReference>
<evidence type="ECO:0000313" key="10">
    <source>
        <dbReference type="EMBL" id="MBK0399574.1"/>
    </source>
</evidence>
<evidence type="ECO:0000259" key="9">
    <source>
        <dbReference type="PROSITE" id="PS51755"/>
    </source>
</evidence>
<dbReference type="InterPro" id="IPR011006">
    <property type="entry name" value="CheY-like_superfamily"/>
</dbReference>
<dbReference type="InterPro" id="IPR001789">
    <property type="entry name" value="Sig_transdc_resp-reg_receiver"/>
</dbReference>
<organism evidence="10 11">
    <name type="scientific">Thermohalobaculum xanthum</name>
    <dbReference type="NCBI Taxonomy" id="2753746"/>
    <lineage>
        <taxon>Bacteria</taxon>
        <taxon>Pseudomonadati</taxon>
        <taxon>Pseudomonadota</taxon>
        <taxon>Alphaproteobacteria</taxon>
        <taxon>Rhodobacterales</taxon>
        <taxon>Paracoccaceae</taxon>
        <taxon>Thermohalobaculum</taxon>
    </lineage>
</organism>
<evidence type="ECO:0000256" key="5">
    <source>
        <dbReference type="ARBA" id="ARBA00023163"/>
    </source>
</evidence>
<keyword evidence="4 7" id="KW-0238">DNA-binding</keyword>
<dbReference type="PROSITE" id="PS50110">
    <property type="entry name" value="RESPONSE_REGULATORY"/>
    <property type="match status" value="1"/>
</dbReference>
<dbReference type="GO" id="GO:0006355">
    <property type="term" value="P:regulation of DNA-templated transcription"/>
    <property type="evidence" value="ECO:0007669"/>
    <property type="project" value="InterPro"/>
</dbReference>
<feature type="modified residue" description="4-aspartylphosphate" evidence="6">
    <location>
        <position position="51"/>
    </location>
</feature>
<evidence type="ECO:0000259" key="8">
    <source>
        <dbReference type="PROSITE" id="PS50110"/>
    </source>
</evidence>
<evidence type="ECO:0000313" key="11">
    <source>
        <dbReference type="Proteomes" id="UP000655420"/>
    </source>
</evidence>
<dbReference type="InterPro" id="IPR036388">
    <property type="entry name" value="WH-like_DNA-bd_sf"/>
</dbReference>
<accession>A0A8J7M6T3</accession>
<keyword evidence="1 6" id="KW-0597">Phosphoprotein</keyword>
<dbReference type="PANTHER" id="PTHR48111">
    <property type="entry name" value="REGULATOR OF RPOS"/>
    <property type="match status" value="1"/>
</dbReference>
<sequence length="221" mass="24135">MRILLVEDNAALAFGIENSLRDNGYAVDCLASGDAADEFLAGQGADMAIIDVNLPGLSGFEIVSRLRKRGDATPVLMLTARGETEDRVRGLDVGADDYLVKPFDMAELLARVRALARRRPDLKPTSETIGTLRYEHCARRLIGPDGPIDLKRRERALLECLLHNAGRVVSKESLLEQLYGTGSDVEANAIELSVSRLRRHILGSGVSIQTIRGIGYMMSTD</sequence>
<dbReference type="FunFam" id="3.40.50.2300:FF:000002">
    <property type="entry name" value="DNA-binding response regulator PhoP"/>
    <property type="match status" value="1"/>
</dbReference>
<dbReference type="Pfam" id="PF00072">
    <property type="entry name" value="Response_reg"/>
    <property type="match status" value="1"/>
</dbReference>
<dbReference type="CDD" id="cd00383">
    <property type="entry name" value="trans_reg_C"/>
    <property type="match status" value="1"/>
</dbReference>
<dbReference type="Proteomes" id="UP000655420">
    <property type="component" value="Unassembled WGS sequence"/>
</dbReference>
<protein>
    <submittedName>
        <fullName evidence="10">Response regulator transcription factor</fullName>
    </submittedName>
</protein>
<feature type="DNA-binding region" description="OmpR/PhoB-type" evidence="7">
    <location>
        <begin position="124"/>
        <end position="220"/>
    </location>
</feature>
<evidence type="ECO:0000256" key="7">
    <source>
        <dbReference type="PROSITE-ProRule" id="PRU01091"/>
    </source>
</evidence>
<dbReference type="Gene3D" id="3.40.50.2300">
    <property type="match status" value="1"/>
</dbReference>
<keyword evidence="3" id="KW-0805">Transcription regulation</keyword>
<dbReference type="Gene3D" id="1.10.10.10">
    <property type="entry name" value="Winged helix-like DNA-binding domain superfamily/Winged helix DNA-binding domain"/>
    <property type="match status" value="1"/>
</dbReference>
<dbReference type="EMBL" id="JAEHHL010000006">
    <property type="protein sequence ID" value="MBK0399574.1"/>
    <property type="molecule type" value="Genomic_DNA"/>
</dbReference>